<name>A0ABW6Q764_9ACTN</name>
<organism evidence="4 5">
    <name type="scientific">Streptomyces marokkonensis</name>
    <dbReference type="NCBI Taxonomy" id="324855"/>
    <lineage>
        <taxon>Bacteria</taxon>
        <taxon>Bacillati</taxon>
        <taxon>Actinomycetota</taxon>
        <taxon>Actinomycetes</taxon>
        <taxon>Kitasatosporales</taxon>
        <taxon>Streptomycetaceae</taxon>
        <taxon>Streptomyces</taxon>
    </lineage>
</organism>
<feature type="compositionally biased region" description="Low complexity" evidence="2">
    <location>
        <begin position="137"/>
        <end position="151"/>
    </location>
</feature>
<dbReference type="PANTHER" id="PTHR35526">
    <property type="entry name" value="ANTI-SIGMA-F FACTOR RSBW-RELATED"/>
    <property type="match status" value="1"/>
</dbReference>
<keyword evidence="1" id="KW-0808">Transferase</keyword>
<feature type="domain" description="Histidine kinase/HSP90-like ATPase" evidence="3">
    <location>
        <begin position="16"/>
        <end position="129"/>
    </location>
</feature>
<dbReference type="CDD" id="cd16936">
    <property type="entry name" value="HATPase_RsbW-like"/>
    <property type="match status" value="1"/>
</dbReference>
<evidence type="ECO:0000256" key="2">
    <source>
        <dbReference type="SAM" id="MobiDB-lite"/>
    </source>
</evidence>
<dbReference type="SUPFAM" id="SSF55874">
    <property type="entry name" value="ATPase domain of HSP90 chaperone/DNA topoisomerase II/histidine kinase"/>
    <property type="match status" value="1"/>
</dbReference>
<keyword evidence="4" id="KW-0067">ATP-binding</keyword>
<evidence type="ECO:0000313" key="5">
    <source>
        <dbReference type="Proteomes" id="UP001601627"/>
    </source>
</evidence>
<dbReference type="PANTHER" id="PTHR35526:SF3">
    <property type="entry name" value="ANTI-SIGMA-F FACTOR RSBW"/>
    <property type="match status" value="1"/>
</dbReference>
<protein>
    <submittedName>
        <fullName evidence="4">ATP-binding protein</fullName>
    </submittedName>
</protein>
<dbReference type="Proteomes" id="UP001601627">
    <property type="component" value="Unassembled WGS sequence"/>
</dbReference>
<evidence type="ECO:0000313" key="4">
    <source>
        <dbReference type="EMBL" id="MFF1274663.1"/>
    </source>
</evidence>
<dbReference type="InterPro" id="IPR003594">
    <property type="entry name" value="HATPase_dom"/>
</dbReference>
<accession>A0ABW6Q764</accession>
<dbReference type="Gene3D" id="3.30.565.10">
    <property type="entry name" value="Histidine kinase-like ATPase, C-terminal domain"/>
    <property type="match status" value="1"/>
</dbReference>
<reference evidence="4 5" key="1">
    <citation type="submission" date="2024-09" db="EMBL/GenBank/DDBJ databases">
        <title>The Natural Products Discovery Center: Release of the First 8490 Sequenced Strains for Exploring Actinobacteria Biosynthetic Diversity.</title>
        <authorList>
            <person name="Kalkreuter E."/>
            <person name="Kautsar S.A."/>
            <person name="Yang D."/>
            <person name="Bader C.D."/>
            <person name="Teijaro C.N."/>
            <person name="Fluegel L."/>
            <person name="Davis C.M."/>
            <person name="Simpson J.R."/>
            <person name="Lauterbach L."/>
            <person name="Steele A.D."/>
            <person name="Gui C."/>
            <person name="Meng S."/>
            <person name="Li G."/>
            <person name="Viehrig K."/>
            <person name="Ye F."/>
            <person name="Su P."/>
            <person name="Kiefer A.F."/>
            <person name="Nichols A."/>
            <person name="Cepeda A.J."/>
            <person name="Yan W."/>
            <person name="Fan B."/>
            <person name="Jiang Y."/>
            <person name="Adhikari A."/>
            <person name="Zheng C.-J."/>
            <person name="Schuster L."/>
            <person name="Cowan T.M."/>
            <person name="Smanski M.J."/>
            <person name="Chevrette M.G."/>
            <person name="De Carvalho L.P.S."/>
            <person name="Shen B."/>
        </authorList>
    </citation>
    <scope>NUCLEOTIDE SEQUENCE [LARGE SCALE GENOMIC DNA]</scope>
    <source>
        <strain evidence="4 5">NPDC058328</strain>
    </source>
</reference>
<proteinExistence type="predicted"/>
<keyword evidence="5" id="KW-1185">Reference proteome</keyword>
<evidence type="ECO:0000256" key="1">
    <source>
        <dbReference type="ARBA" id="ARBA00022527"/>
    </source>
</evidence>
<gene>
    <name evidence="4" type="ORF">ACFVZC_14790</name>
</gene>
<dbReference type="Pfam" id="PF13581">
    <property type="entry name" value="HATPase_c_2"/>
    <property type="match status" value="1"/>
</dbReference>
<dbReference type="InterPro" id="IPR050267">
    <property type="entry name" value="Anti-sigma-factor_SerPK"/>
</dbReference>
<dbReference type="EMBL" id="JBHVZQ010000010">
    <property type="protein sequence ID" value="MFF1274663.1"/>
    <property type="molecule type" value="Genomic_DNA"/>
</dbReference>
<feature type="region of interest" description="Disordered" evidence="2">
    <location>
        <begin position="137"/>
        <end position="159"/>
    </location>
</feature>
<keyword evidence="4" id="KW-0547">Nucleotide-binding</keyword>
<keyword evidence="1" id="KW-0418">Kinase</keyword>
<sequence>MTFRTPAPKSSSVRVPPDIGAVSSARRRVVAIVRDWDLPLLEDAVETLELLTGEVIANAVVHTGEGCQVTVSWDGLRVRLEVEDTKGGHLPGWAPAGLDEESGRGLQLVDGLAQKWGFRSTTDGKAVWFEIGNCPLSTSSPSSAASESDSTFEGGDAQRLVAIAEPGSRVLSGSRTPVAVTSPLDHLTREAQAPSQVPAP</sequence>
<dbReference type="GO" id="GO:0005524">
    <property type="term" value="F:ATP binding"/>
    <property type="evidence" value="ECO:0007669"/>
    <property type="project" value="UniProtKB-KW"/>
</dbReference>
<comment type="caution">
    <text evidence="4">The sequence shown here is derived from an EMBL/GenBank/DDBJ whole genome shotgun (WGS) entry which is preliminary data.</text>
</comment>
<dbReference type="InterPro" id="IPR036890">
    <property type="entry name" value="HATPase_C_sf"/>
</dbReference>
<dbReference type="RefSeq" id="WP_149547631.1">
    <property type="nucleotide sequence ID" value="NZ_JBHVZQ010000010.1"/>
</dbReference>
<keyword evidence="1" id="KW-0723">Serine/threonine-protein kinase</keyword>
<evidence type="ECO:0000259" key="3">
    <source>
        <dbReference type="Pfam" id="PF13581"/>
    </source>
</evidence>